<evidence type="ECO:0008006" key="8">
    <source>
        <dbReference type="Google" id="ProtNLM"/>
    </source>
</evidence>
<proteinExistence type="predicted"/>
<dbReference type="InterPro" id="IPR032808">
    <property type="entry name" value="DoxX"/>
</dbReference>
<dbReference type="GO" id="GO:0016020">
    <property type="term" value="C:membrane"/>
    <property type="evidence" value="ECO:0007669"/>
    <property type="project" value="UniProtKB-SubCell"/>
</dbReference>
<sequence>MSTAAIIVSVLAALAALVAAGVDVVRADWVAGNMARYGVPRNWLPGLAGAKAVGGVGLLIGLAAQPLALAAAAGSTVYFVLALATVVRARAWSDVGYPLPYLALAVAALALQLA</sequence>
<keyword evidence="4 5" id="KW-0472">Membrane</keyword>
<evidence type="ECO:0000313" key="6">
    <source>
        <dbReference type="EMBL" id="SUA79631.1"/>
    </source>
</evidence>
<keyword evidence="2 5" id="KW-0812">Transmembrane</keyword>
<protein>
    <recommendedName>
        <fullName evidence="8">DoxX family protein</fullName>
    </recommendedName>
</protein>
<feature type="transmembrane region" description="Helical" evidence="5">
    <location>
        <begin position="95"/>
        <end position="113"/>
    </location>
</feature>
<dbReference type="STRING" id="1406858.GCA_000710895_04304"/>
<evidence type="ECO:0000256" key="5">
    <source>
        <dbReference type="SAM" id="Phobius"/>
    </source>
</evidence>
<dbReference type="Proteomes" id="UP000255467">
    <property type="component" value="Unassembled WGS sequence"/>
</dbReference>
<evidence type="ECO:0000256" key="2">
    <source>
        <dbReference type="ARBA" id="ARBA00022692"/>
    </source>
</evidence>
<comment type="subcellular location">
    <subcellularLocation>
        <location evidence="1">Membrane</location>
        <topology evidence="1">Multi-pass membrane protein</topology>
    </subcellularLocation>
</comment>
<evidence type="ECO:0000256" key="3">
    <source>
        <dbReference type="ARBA" id="ARBA00022989"/>
    </source>
</evidence>
<dbReference type="AlphaFoldDB" id="A0A378YT09"/>
<name>A0A378YT09_9NOCA</name>
<evidence type="ECO:0000256" key="1">
    <source>
        <dbReference type="ARBA" id="ARBA00004141"/>
    </source>
</evidence>
<dbReference type="Pfam" id="PF13564">
    <property type="entry name" value="DoxX_2"/>
    <property type="match status" value="1"/>
</dbReference>
<evidence type="ECO:0000256" key="4">
    <source>
        <dbReference type="ARBA" id="ARBA00023136"/>
    </source>
</evidence>
<gene>
    <name evidence="6" type="ORF">NCTC1934_03884</name>
</gene>
<feature type="transmembrane region" description="Helical" evidence="5">
    <location>
        <begin position="69"/>
        <end position="89"/>
    </location>
</feature>
<reference evidence="6 7" key="1">
    <citation type="submission" date="2018-06" db="EMBL/GenBank/DDBJ databases">
        <authorList>
            <consortium name="Pathogen Informatics"/>
            <person name="Doyle S."/>
        </authorList>
    </citation>
    <scope>NUCLEOTIDE SEQUENCE [LARGE SCALE GENOMIC DNA]</scope>
    <source>
        <strain evidence="6 7">NCTC1934</strain>
    </source>
</reference>
<dbReference type="RefSeq" id="WP_115061554.1">
    <property type="nucleotide sequence ID" value="NZ_UGRY01000002.1"/>
</dbReference>
<dbReference type="EMBL" id="UGRY01000002">
    <property type="protein sequence ID" value="SUA79631.1"/>
    <property type="molecule type" value="Genomic_DNA"/>
</dbReference>
<keyword evidence="3 5" id="KW-1133">Transmembrane helix</keyword>
<accession>A0A378YT09</accession>
<organism evidence="6 7">
    <name type="scientific">Nocardia otitidiscaviarum</name>
    <dbReference type="NCBI Taxonomy" id="1823"/>
    <lineage>
        <taxon>Bacteria</taxon>
        <taxon>Bacillati</taxon>
        <taxon>Actinomycetota</taxon>
        <taxon>Actinomycetes</taxon>
        <taxon>Mycobacteriales</taxon>
        <taxon>Nocardiaceae</taxon>
        <taxon>Nocardia</taxon>
    </lineage>
</organism>
<keyword evidence="7" id="KW-1185">Reference proteome</keyword>
<evidence type="ECO:0000313" key="7">
    <source>
        <dbReference type="Proteomes" id="UP000255467"/>
    </source>
</evidence>